<dbReference type="AlphaFoldDB" id="A0AAW6CG85"/>
<reference evidence="1" key="1">
    <citation type="submission" date="2023-01" db="EMBL/GenBank/DDBJ databases">
        <title>Human gut microbiome strain richness.</title>
        <authorList>
            <person name="Chen-Liaw A."/>
        </authorList>
    </citation>
    <scope>NUCLEOTIDE SEQUENCE</scope>
    <source>
        <strain evidence="1">1001287st1_F4_1001285I_161205</strain>
    </source>
</reference>
<protein>
    <submittedName>
        <fullName evidence="1">ImmA/IrrE family metallo-endopeptidase</fullName>
    </submittedName>
</protein>
<sequence>MMSSTALDSSQNLPKKTKKINNVVELYEYAEQQGYDVYWYNLDCDGLESISVMRVSDCKCFIAIDPFTLLSDADELVKGLHEIGHCDTGAFYNEYATCDIRKKHENRADKRAIELRLSADDLDQAVADGHTDLWDLAEHFGVTEEFMRKAVCWYTHGNLATELYF</sequence>
<name>A0AAW6CG85_FLAPL</name>
<accession>A0AAW6CG85</accession>
<evidence type="ECO:0000313" key="1">
    <source>
        <dbReference type="EMBL" id="MDB7932480.1"/>
    </source>
</evidence>
<dbReference type="EMBL" id="JAQLWV010000005">
    <property type="protein sequence ID" value="MDB7932480.1"/>
    <property type="molecule type" value="Genomic_DNA"/>
</dbReference>
<gene>
    <name evidence="1" type="ORF">PNE06_05285</name>
</gene>
<evidence type="ECO:0000313" key="2">
    <source>
        <dbReference type="Proteomes" id="UP001211173"/>
    </source>
</evidence>
<comment type="caution">
    <text evidence="1">The sequence shown here is derived from an EMBL/GenBank/DDBJ whole genome shotgun (WGS) entry which is preliminary data.</text>
</comment>
<dbReference type="Proteomes" id="UP001211173">
    <property type="component" value="Unassembled WGS sequence"/>
</dbReference>
<organism evidence="1 2">
    <name type="scientific">Flavonifractor plautii</name>
    <name type="common">Fusobacterium plautii</name>
    <dbReference type="NCBI Taxonomy" id="292800"/>
    <lineage>
        <taxon>Bacteria</taxon>
        <taxon>Bacillati</taxon>
        <taxon>Bacillota</taxon>
        <taxon>Clostridia</taxon>
        <taxon>Eubacteriales</taxon>
        <taxon>Oscillospiraceae</taxon>
        <taxon>Flavonifractor</taxon>
    </lineage>
</organism>
<proteinExistence type="predicted"/>
<dbReference type="RefSeq" id="WP_195308759.1">
    <property type="nucleotide sequence ID" value="NZ_BAABXT010000001.1"/>
</dbReference>